<evidence type="ECO:0000313" key="1">
    <source>
        <dbReference type="EMBL" id="AYV22321.1"/>
    </source>
</evidence>
<sequence length="176" mass="19856">MNVEPNVICTYLSQRQRLSIQQLINAKVIVDSEQEPTHIQGWCASTSSPRTLRVDHVLEVHDSFDEAQAFFKEAEEKLKEAGFEFQTKSPTRLSSPDTMDVCFTGFSKADKTELTNLANEKNMMVRQSVTKHLDILCYGYNAGPKKLESALSQGVMILNRNQFENLLATGEVPEEI</sequence>
<protein>
    <recommendedName>
        <fullName evidence="3">BRCT domain-containing protein</fullName>
    </recommendedName>
</protein>
<organism evidence="1 2">
    <name type="scientific">Vibrio mediterranei</name>
    <dbReference type="NCBI Taxonomy" id="689"/>
    <lineage>
        <taxon>Bacteria</taxon>
        <taxon>Pseudomonadati</taxon>
        <taxon>Pseudomonadota</taxon>
        <taxon>Gammaproteobacteria</taxon>
        <taxon>Vibrionales</taxon>
        <taxon>Vibrionaceae</taxon>
        <taxon>Vibrio</taxon>
    </lineage>
</organism>
<dbReference type="Gene3D" id="3.40.50.10190">
    <property type="entry name" value="BRCT domain"/>
    <property type="match status" value="1"/>
</dbReference>
<name>A0A3G4VH55_9VIBR</name>
<dbReference type="EMBL" id="CP033577">
    <property type="protein sequence ID" value="AYV22321.1"/>
    <property type="molecule type" value="Genomic_DNA"/>
</dbReference>
<dbReference type="InterPro" id="IPR036420">
    <property type="entry name" value="BRCT_dom_sf"/>
</dbReference>
<evidence type="ECO:0000313" key="2">
    <source>
        <dbReference type="Proteomes" id="UP000279760"/>
    </source>
</evidence>
<dbReference type="RefSeq" id="WP_124940832.1">
    <property type="nucleotide sequence ID" value="NZ_CP033577.1"/>
</dbReference>
<reference evidence="1 2" key="1">
    <citation type="submission" date="2018-11" db="EMBL/GenBank/DDBJ databases">
        <title>Complete Genome Sequence of Vbrio mediterranei 117-T6: a Potential Pathogen Bacteria Isolated from the Conchocelis of Pyropia.</title>
        <authorList>
            <person name="Liu Q."/>
        </authorList>
    </citation>
    <scope>NUCLEOTIDE SEQUENCE [LARGE SCALE GENOMIC DNA]</scope>
    <source>
        <strain evidence="1 2">117-T6</strain>
    </source>
</reference>
<dbReference type="SUPFAM" id="SSF52113">
    <property type="entry name" value="BRCT domain"/>
    <property type="match status" value="1"/>
</dbReference>
<accession>A0A3G4VH55</accession>
<gene>
    <name evidence="1" type="ORF">ECB94_14230</name>
</gene>
<evidence type="ECO:0008006" key="3">
    <source>
        <dbReference type="Google" id="ProtNLM"/>
    </source>
</evidence>
<proteinExistence type="predicted"/>
<dbReference type="AlphaFoldDB" id="A0A3G4VH55"/>
<dbReference type="Proteomes" id="UP000279760">
    <property type="component" value="Chromosome 1"/>
</dbReference>